<feature type="transmembrane region" description="Helical" evidence="3">
    <location>
        <begin position="20"/>
        <end position="40"/>
    </location>
</feature>
<evidence type="ECO:0000313" key="4">
    <source>
        <dbReference type="EMBL" id="MBS6534805.1"/>
    </source>
</evidence>
<evidence type="ECO:0000256" key="2">
    <source>
        <dbReference type="PIRSR" id="PIRSR605754-1"/>
    </source>
</evidence>
<dbReference type="Proteomes" id="UP000748991">
    <property type="component" value="Unassembled WGS sequence"/>
</dbReference>
<reference evidence="4" key="1">
    <citation type="submission" date="2021-02" db="EMBL/GenBank/DDBJ databases">
        <title>Infant gut strain persistence is associated with maternal origin, phylogeny, and functional potential including surface adhesion and iron acquisition.</title>
        <authorList>
            <person name="Lou Y.C."/>
        </authorList>
    </citation>
    <scope>NUCLEOTIDE SEQUENCE</scope>
    <source>
        <strain evidence="4">L3_060_052G1_dasL3_060_052G1_concoct_1</strain>
    </source>
</reference>
<keyword evidence="3" id="KW-0472">Membrane</keyword>
<dbReference type="NCBIfam" id="TIGR01076">
    <property type="entry name" value="sortase_fam"/>
    <property type="match status" value="1"/>
</dbReference>
<dbReference type="SUPFAM" id="SSF63817">
    <property type="entry name" value="Sortase"/>
    <property type="match status" value="1"/>
</dbReference>
<accession>A0A943SMZ0</accession>
<sequence length="284" mass="33133">MMRRVAETVKEKFKRNWKIILLFITGFLIASYPIISNWYYTVENNNQIVDFKEAVDEMSQAEIDERIDLARAYNETLDPSKLADPYTDREKKGVENYARMLEAREKIGYLDVPKINQQIPVYAGTSEDILQKACGHLEGTSLPIGGKSTHSVITAHRGLPQVKLFRDLDKMEVGDVFYYTNVKETLAYQVDQILVIEPWNFDPVLVVEGKDYMTLLTCTPYMINSHRLLVRGHRIPYVPEEKEEAEDKAKFNYKDLIVPGFVILLLIIIIFIYIKRRRRRRYEG</sequence>
<feature type="transmembrane region" description="Helical" evidence="3">
    <location>
        <begin position="256"/>
        <end position="274"/>
    </location>
</feature>
<dbReference type="InterPro" id="IPR042002">
    <property type="entry name" value="Sortase_C"/>
</dbReference>
<dbReference type="Pfam" id="PF04203">
    <property type="entry name" value="Sortase"/>
    <property type="match status" value="1"/>
</dbReference>
<dbReference type="NCBIfam" id="NF033745">
    <property type="entry name" value="class_C_sortase"/>
    <property type="match status" value="1"/>
</dbReference>
<gene>
    <name evidence="4" type="ORF">KH327_03140</name>
</gene>
<protein>
    <submittedName>
        <fullName evidence="4">Class C sortase</fullName>
    </submittedName>
</protein>
<organism evidence="4 5">
    <name type="scientific">Peptoniphilus harei</name>
    <dbReference type="NCBI Taxonomy" id="54005"/>
    <lineage>
        <taxon>Bacteria</taxon>
        <taxon>Bacillati</taxon>
        <taxon>Bacillota</taxon>
        <taxon>Tissierellia</taxon>
        <taxon>Tissierellales</taxon>
        <taxon>Peptoniphilaceae</taxon>
        <taxon>Peptoniphilus</taxon>
    </lineage>
</organism>
<keyword evidence="3" id="KW-0812">Transmembrane</keyword>
<dbReference type="InterPro" id="IPR005754">
    <property type="entry name" value="Sortase"/>
</dbReference>
<dbReference type="EMBL" id="JAGZZP010000004">
    <property type="protein sequence ID" value="MBS6534805.1"/>
    <property type="molecule type" value="Genomic_DNA"/>
</dbReference>
<feature type="active site" description="Acyl-thioester intermediate" evidence="2">
    <location>
        <position position="218"/>
    </location>
</feature>
<evidence type="ECO:0000256" key="1">
    <source>
        <dbReference type="ARBA" id="ARBA00022801"/>
    </source>
</evidence>
<keyword evidence="3" id="KW-1133">Transmembrane helix</keyword>
<dbReference type="Gene3D" id="2.40.260.10">
    <property type="entry name" value="Sortase"/>
    <property type="match status" value="1"/>
</dbReference>
<proteinExistence type="predicted"/>
<name>A0A943SMZ0_9FIRM</name>
<dbReference type="CDD" id="cd05827">
    <property type="entry name" value="Sortase_C"/>
    <property type="match status" value="1"/>
</dbReference>
<comment type="caution">
    <text evidence="4">The sequence shown here is derived from an EMBL/GenBank/DDBJ whole genome shotgun (WGS) entry which is preliminary data.</text>
</comment>
<dbReference type="InterPro" id="IPR023365">
    <property type="entry name" value="Sortase_dom-sf"/>
</dbReference>
<dbReference type="AlphaFoldDB" id="A0A943SMZ0"/>
<feature type="active site" description="Proton donor/acceptor" evidence="2">
    <location>
        <position position="156"/>
    </location>
</feature>
<evidence type="ECO:0000313" key="5">
    <source>
        <dbReference type="Proteomes" id="UP000748991"/>
    </source>
</evidence>
<evidence type="ECO:0000256" key="3">
    <source>
        <dbReference type="SAM" id="Phobius"/>
    </source>
</evidence>
<keyword evidence="1" id="KW-0378">Hydrolase</keyword>
<dbReference type="GO" id="GO:0016787">
    <property type="term" value="F:hydrolase activity"/>
    <property type="evidence" value="ECO:0007669"/>
    <property type="project" value="UniProtKB-KW"/>
</dbReference>